<evidence type="ECO:0000313" key="2">
    <source>
        <dbReference type="EMBL" id="AZQ75226.1"/>
    </source>
</evidence>
<feature type="transmembrane region" description="Helical" evidence="1">
    <location>
        <begin position="6"/>
        <end position="24"/>
    </location>
</feature>
<sequence>MLVVIMMLLLAVPVIGCLLFMKAVRVVVTRRLTRKSGAAAWAEGAGWLLCCAVLAYGVGVGAMFLSPWPDWCPVVRFPDDPDPSAVPPHPRVENSWFPLEARCVSDVHAPVDSIPSAVNPVLLTSLAGAAGCVSMAVWHRRGEKGGSH</sequence>
<dbReference type="RefSeq" id="WP_126917728.1">
    <property type="nucleotide sequence ID" value="NZ_CP034587.1"/>
</dbReference>
<dbReference type="EMBL" id="CP034587">
    <property type="protein sequence ID" value="AZQ75226.1"/>
    <property type="molecule type" value="Genomic_DNA"/>
</dbReference>
<dbReference type="Proteomes" id="UP000267900">
    <property type="component" value="Chromosome"/>
</dbReference>
<accession>A0A3S9PS87</accession>
<organism evidence="2 3">
    <name type="scientific">Streptomyces luteoverticillatus</name>
    <name type="common">Streptoverticillium luteoverticillatus</name>
    <dbReference type="NCBI Taxonomy" id="66425"/>
    <lineage>
        <taxon>Bacteria</taxon>
        <taxon>Bacillati</taxon>
        <taxon>Actinomycetota</taxon>
        <taxon>Actinomycetes</taxon>
        <taxon>Kitasatosporales</taxon>
        <taxon>Streptomycetaceae</taxon>
        <taxon>Streptomyces</taxon>
    </lineage>
</organism>
<dbReference type="OrthoDB" id="4283684at2"/>
<feature type="transmembrane region" description="Helical" evidence="1">
    <location>
        <begin position="117"/>
        <end position="138"/>
    </location>
</feature>
<gene>
    <name evidence="2" type="ORF">EKH77_32425</name>
</gene>
<dbReference type="AlphaFoldDB" id="A0A3S9PS87"/>
<proteinExistence type="predicted"/>
<feature type="transmembrane region" description="Helical" evidence="1">
    <location>
        <begin position="45"/>
        <end position="65"/>
    </location>
</feature>
<keyword evidence="1" id="KW-0812">Transmembrane</keyword>
<keyword evidence="3" id="KW-1185">Reference proteome</keyword>
<protein>
    <submittedName>
        <fullName evidence="2">Uncharacterized protein</fullName>
    </submittedName>
</protein>
<name>A0A3S9PS87_STRLT</name>
<reference evidence="2 3" key="1">
    <citation type="submission" date="2018-12" db="EMBL/GenBank/DDBJ databases">
        <title>The whole draft genome of Streptomyce luteoverticillatus CGMCC 15060.</title>
        <authorList>
            <person name="Feng Z."/>
            <person name="Chen G."/>
            <person name="Zhang J."/>
            <person name="Zhu H."/>
            <person name="Yu X."/>
            <person name="Zhang W."/>
            <person name="Zhang X."/>
        </authorList>
    </citation>
    <scope>NUCLEOTIDE SEQUENCE [LARGE SCALE GENOMIC DNA]</scope>
    <source>
        <strain evidence="2 3">CGMCC 15060</strain>
    </source>
</reference>
<evidence type="ECO:0000313" key="3">
    <source>
        <dbReference type="Proteomes" id="UP000267900"/>
    </source>
</evidence>
<keyword evidence="1" id="KW-1133">Transmembrane helix</keyword>
<evidence type="ECO:0000256" key="1">
    <source>
        <dbReference type="SAM" id="Phobius"/>
    </source>
</evidence>
<keyword evidence="1" id="KW-0472">Membrane</keyword>